<organism evidence="5 6">
    <name type="scientific">Pseudomonas graminis</name>
    <dbReference type="NCBI Taxonomy" id="158627"/>
    <lineage>
        <taxon>Bacteria</taxon>
        <taxon>Pseudomonadati</taxon>
        <taxon>Pseudomonadota</taxon>
        <taxon>Gammaproteobacteria</taxon>
        <taxon>Pseudomonadales</taxon>
        <taxon>Pseudomonadaceae</taxon>
        <taxon>Pseudomonas</taxon>
    </lineage>
</organism>
<gene>
    <name evidence="4" type="ORF">ENP23_24320</name>
    <name evidence="5" type="ORF">SAMN05216197_1219</name>
</gene>
<evidence type="ECO:0000256" key="1">
    <source>
        <dbReference type="ARBA" id="ARBA00022679"/>
    </source>
</evidence>
<evidence type="ECO:0000256" key="2">
    <source>
        <dbReference type="ARBA" id="ARBA00023315"/>
    </source>
</evidence>
<dbReference type="AlphaFoldDB" id="A0A1I0GE03"/>
<dbReference type="PANTHER" id="PTHR43877">
    <property type="entry name" value="AMINOALKYLPHOSPHONATE N-ACETYLTRANSFERASE-RELATED-RELATED"/>
    <property type="match status" value="1"/>
</dbReference>
<dbReference type="Pfam" id="PF00583">
    <property type="entry name" value="Acetyltransf_1"/>
    <property type="match status" value="1"/>
</dbReference>
<proteinExistence type="predicted"/>
<dbReference type="Gene3D" id="3.40.630.30">
    <property type="match status" value="1"/>
</dbReference>
<dbReference type="InterPro" id="IPR000182">
    <property type="entry name" value="GNAT_dom"/>
</dbReference>
<sequence>MAHSDNFEFTLRPATPADVLTIAVLGMQVFMDTYATEGVRDAIAREALESFAPQTIAAFIERPDTLFLLAEANQHLVGFAQVCLQADHAMVGDQHAAELNRLYVQERFTGRGLGWQLLQRAEIEASARGASKLWATVWVGNPRALLFYPRQGYENAGSPVHRLQAETHQNVLFCKSLKPMELDTARV</sequence>
<dbReference type="RefSeq" id="WP_074890860.1">
    <property type="nucleotide sequence ID" value="NZ_FOHW01000021.1"/>
</dbReference>
<dbReference type="SUPFAM" id="SSF55729">
    <property type="entry name" value="Acyl-CoA N-acyltransferases (Nat)"/>
    <property type="match status" value="1"/>
</dbReference>
<keyword evidence="5" id="KW-0689">Ribosomal protein</keyword>
<keyword evidence="5" id="KW-0687">Ribonucleoprotein</keyword>
<dbReference type="EMBL" id="FOHW01000021">
    <property type="protein sequence ID" value="SET69283.1"/>
    <property type="molecule type" value="Genomic_DNA"/>
</dbReference>
<dbReference type="GO" id="GO:0016747">
    <property type="term" value="F:acyltransferase activity, transferring groups other than amino-acyl groups"/>
    <property type="evidence" value="ECO:0007669"/>
    <property type="project" value="InterPro"/>
</dbReference>
<dbReference type="GO" id="GO:0005840">
    <property type="term" value="C:ribosome"/>
    <property type="evidence" value="ECO:0007669"/>
    <property type="project" value="UniProtKB-KW"/>
</dbReference>
<dbReference type="InterPro" id="IPR050832">
    <property type="entry name" value="Bact_Acetyltransf"/>
</dbReference>
<dbReference type="PROSITE" id="PS51186">
    <property type="entry name" value="GNAT"/>
    <property type="match status" value="1"/>
</dbReference>
<dbReference type="CDD" id="cd04301">
    <property type="entry name" value="NAT_SF"/>
    <property type="match status" value="1"/>
</dbReference>
<evidence type="ECO:0000313" key="4">
    <source>
        <dbReference type="EMBL" id="HEF28869.1"/>
    </source>
</evidence>
<name>A0A1I0GE03_9PSED</name>
<dbReference type="Proteomes" id="UP000182332">
    <property type="component" value="Unassembled WGS sequence"/>
</dbReference>
<feature type="domain" description="N-acetyltransferase" evidence="3">
    <location>
        <begin position="9"/>
        <end position="178"/>
    </location>
</feature>
<protein>
    <submittedName>
        <fullName evidence="4">GNAT family N-acetyltransferase</fullName>
    </submittedName>
    <submittedName>
        <fullName evidence="5">Ribosomal protein S18 acetylase RimI</fullName>
    </submittedName>
</protein>
<reference evidence="4" key="2">
    <citation type="journal article" date="2020" name="mSystems">
        <title>Genome- and Community-Level Interaction Insights into Carbon Utilization and Element Cycling Functions of Hydrothermarchaeota in Hydrothermal Sediment.</title>
        <authorList>
            <person name="Zhou Z."/>
            <person name="Liu Y."/>
            <person name="Xu W."/>
            <person name="Pan J."/>
            <person name="Luo Z.H."/>
            <person name="Li M."/>
        </authorList>
    </citation>
    <scope>NUCLEOTIDE SEQUENCE [LARGE SCALE GENOMIC DNA]</scope>
    <source>
        <strain evidence="4">SpSt-200</strain>
    </source>
</reference>
<evidence type="ECO:0000313" key="6">
    <source>
        <dbReference type="Proteomes" id="UP000182332"/>
    </source>
</evidence>
<accession>A0A1I0GE03</accession>
<evidence type="ECO:0000259" key="3">
    <source>
        <dbReference type="PROSITE" id="PS51186"/>
    </source>
</evidence>
<dbReference type="InterPro" id="IPR016181">
    <property type="entry name" value="Acyl_CoA_acyltransferase"/>
</dbReference>
<dbReference type="EMBL" id="DSIN01000035">
    <property type="protein sequence ID" value="HEF28869.1"/>
    <property type="molecule type" value="Genomic_DNA"/>
</dbReference>
<dbReference type="PANTHER" id="PTHR43877:SF1">
    <property type="entry name" value="ACETYLTRANSFERASE"/>
    <property type="match status" value="1"/>
</dbReference>
<keyword evidence="2" id="KW-0012">Acyltransferase</keyword>
<evidence type="ECO:0000313" key="5">
    <source>
        <dbReference type="EMBL" id="SET69283.1"/>
    </source>
</evidence>
<dbReference type="OrthoDB" id="143110at2"/>
<keyword evidence="1 4" id="KW-0808">Transferase</keyword>
<reference evidence="5 6" key="1">
    <citation type="submission" date="2016-10" db="EMBL/GenBank/DDBJ databases">
        <authorList>
            <person name="de Groot N.N."/>
        </authorList>
    </citation>
    <scope>NUCLEOTIDE SEQUENCE [LARGE SCALE GENOMIC DNA]</scope>
    <source>
        <strain evidence="5 6">DSM 11363</strain>
    </source>
</reference>